<dbReference type="STRING" id="1677920.LS71_07525"/>
<dbReference type="InterPro" id="IPR011765">
    <property type="entry name" value="Pept_M16_N"/>
</dbReference>
<name>A0A4U8T9B9_9HELI</name>
<dbReference type="PANTHER" id="PTHR11851">
    <property type="entry name" value="METALLOPROTEASE"/>
    <property type="match status" value="1"/>
</dbReference>
<feature type="domain" description="Peptidase M16 C-terminal" evidence="2">
    <location>
        <begin position="175"/>
        <end position="349"/>
    </location>
</feature>
<proteinExistence type="predicted"/>
<dbReference type="EMBL" id="JRPR02000004">
    <property type="protein sequence ID" value="TLD96390.1"/>
    <property type="molecule type" value="Genomic_DNA"/>
</dbReference>
<accession>A0A4U8T9B9</accession>
<dbReference type="GO" id="GO:0046872">
    <property type="term" value="F:metal ion binding"/>
    <property type="evidence" value="ECO:0007669"/>
    <property type="project" value="InterPro"/>
</dbReference>
<dbReference type="InterPro" id="IPR011249">
    <property type="entry name" value="Metalloenz_LuxS/M16"/>
</dbReference>
<evidence type="ECO:0000313" key="3">
    <source>
        <dbReference type="EMBL" id="TLD96390.1"/>
    </source>
</evidence>
<dbReference type="InterPro" id="IPR007863">
    <property type="entry name" value="Peptidase_M16_C"/>
</dbReference>
<keyword evidence="4" id="KW-1185">Reference proteome</keyword>
<gene>
    <name evidence="3" type="ORF">LS71_006075</name>
</gene>
<evidence type="ECO:0000313" key="4">
    <source>
        <dbReference type="Proteomes" id="UP000029733"/>
    </source>
</evidence>
<dbReference type="InterPro" id="IPR050361">
    <property type="entry name" value="MPP/UQCRC_Complex"/>
</dbReference>
<protein>
    <submittedName>
        <fullName evidence="3">Insulinase family protein</fullName>
    </submittedName>
</protein>
<comment type="caution">
    <text evidence="3">The sequence shown here is derived from an EMBL/GenBank/DDBJ whole genome shotgun (WGS) entry which is preliminary data.</text>
</comment>
<dbReference type="OrthoDB" id="9811314at2"/>
<dbReference type="Pfam" id="PF00675">
    <property type="entry name" value="Peptidase_M16"/>
    <property type="match status" value="1"/>
</dbReference>
<dbReference type="PANTHER" id="PTHR11851:SF225">
    <property type="entry name" value="NON-PEPTIDASE HOMOLOG YMXG"/>
    <property type="match status" value="1"/>
</dbReference>
<dbReference type="Proteomes" id="UP000029733">
    <property type="component" value="Unassembled WGS sequence"/>
</dbReference>
<reference evidence="3 4" key="1">
    <citation type="journal article" date="2014" name="Genome Announc.">
        <title>Draft genome sequences of eight enterohepatic helicobacter species isolated from both laboratory and wild rodents.</title>
        <authorList>
            <person name="Sheh A."/>
            <person name="Shen Z."/>
            <person name="Fox J.G."/>
        </authorList>
    </citation>
    <scope>NUCLEOTIDE SEQUENCE [LARGE SCALE GENOMIC DNA]</scope>
    <source>
        <strain evidence="3 4">MIT 09-6949</strain>
    </source>
</reference>
<feature type="domain" description="Peptidase M16 N-terminal" evidence="1">
    <location>
        <begin position="43"/>
        <end position="170"/>
    </location>
</feature>
<dbReference type="AlphaFoldDB" id="A0A4U8T9B9"/>
<evidence type="ECO:0000259" key="1">
    <source>
        <dbReference type="Pfam" id="PF00675"/>
    </source>
</evidence>
<organism evidence="3 4">
    <name type="scientific">Helicobacter jaachi</name>
    <dbReference type="NCBI Taxonomy" id="1677920"/>
    <lineage>
        <taxon>Bacteria</taxon>
        <taxon>Pseudomonadati</taxon>
        <taxon>Campylobacterota</taxon>
        <taxon>Epsilonproteobacteria</taxon>
        <taxon>Campylobacterales</taxon>
        <taxon>Helicobacteraceae</taxon>
        <taxon>Helicobacter</taxon>
    </lineage>
</organism>
<dbReference type="Pfam" id="PF05193">
    <property type="entry name" value="Peptidase_M16_C"/>
    <property type="match status" value="1"/>
</dbReference>
<evidence type="ECO:0000259" key="2">
    <source>
        <dbReference type="Pfam" id="PF05193"/>
    </source>
</evidence>
<dbReference type="SUPFAM" id="SSF63411">
    <property type="entry name" value="LuxS/MPP-like metallohydrolase"/>
    <property type="match status" value="2"/>
</dbReference>
<dbReference type="Gene3D" id="3.30.830.10">
    <property type="entry name" value="Metalloenzyme, LuxS/M16 peptidase-like"/>
    <property type="match status" value="2"/>
</dbReference>
<sequence>MSAQDSIKEGAKLTSIEIRGVQVPFIFEQSKQLPVGSIEFIFVGGASDEQKDGLAALSSKILNEGTKQLGNVEFAKKLESKAISIYAGANLQTMSFEISYLKEFEDLSFEFFKDLLYNPNLTPNALNKVKMLTLNRLAREEDDFDSVASKNLYQILFKGTRMAIPLLGTKQSIESIELKDIEAFLKRNLVLSRLIVVAGGDVKEEALRQKIISTFSALPVGEGRQREYYKTSREVDSINVDKPTEQAFIYFGAPFDINNKEQNYIARVMSFILGGSGFGSRIMEEVRVKRGLAYSAYTRINLDGSADFMSGYLQTKLENKDEAIKVVKEVIRDFVDNGVNAQELSAAKAFLLGSEPLREETLSQRLNATFSNYFKGLPLNQHKKELELIRNLSLEELNAYIKAHREILDLSFSVVE</sequence>